<dbReference type="AlphaFoldDB" id="A0A8H6VD35"/>
<organism evidence="2 3">
    <name type="scientific">Pseudocercospora fuligena</name>
    <dbReference type="NCBI Taxonomy" id="685502"/>
    <lineage>
        <taxon>Eukaryota</taxon>
        <taxon>Fungi</taxon>
        <taxon>Dikarya</taxon>
        <taxon>Ascomycota</taxon>
        <taxon>Pezizomycotina</taxon>
        <taxon>Dothideomycetes</taxon>
        <taxon>Dothideomycetidae</taxon>
        <taxon>Mycosphaerellales</taxon>
        <taxon>Mycosphaerellaceae</taxon>
        <taxon>Pseudocercospora</taxon>
    </lineage>
</organism>
<dbReference type="EMBL" id="JABCIY010000265">
    <property type="protein sequence ID" value="KAF7186177.1"/>
    <property type="molecule type" value="Genomic_DNA"/>
</dbReference>
<dbReference type="PROSITE" id="PS50097">
    <property type="entry name" value="BTB"/>
    <property type="match status" value="1"/>
</dbReference>
<dbReference type="PANTHER" id="PTHR47843">
    <property type="entry name" value="BTB DOMAIN-CONTAINING PROTEIN-RELATED"/>
    <property type="match status" value="1"/>
</dbReference>
<gene>
    <name evidence="2" type="ORF">HII31_12514</name>
</gene>
<dbReference type="Proteomes" id="UP000660729">
    <property type="component" value="Unassembled WGS sequence"/>
</dbReference>
<reference evidence="2" key="1">
    <citation type="submission" date="2020-04" db="EMBL/GenBank/DDBJ databases">
        <title>Draft genome resource of the tomato pathogen Pseudocercospora fuligena.</title>
        <authorList>
            <person name="Zaccaron A."/>
        </authorList>
    </citation>
    <scope>NUCLEOTIDE SEQUENCE</scope>
    <source>
        <strain evidence="2">PF001</strain>
    </source>
</reference>
<dbReference type="SUPFAM" id="SSF54695">
    <property type="entry name" value="POZ domain"/>
    <property type="match status" value="1"/>
</dbReference>
<dbReference type="CDD" id="cd18186">
    <property type="entry name" value="BTB_POZ_ZBTB_KLHL-like"/>
    <property type="match status" value="1"/>
</dbReference>
<accession>A0A8H6VD35</accession>
<dbReference type="SMART" id="SM00225">
    <property type="entry name" value="BTB"/>
    <property type="match status" value="1"/>
</dbReference>
<dbReference type="Pfam" id="PF00651">
    <property type="entry name" value="BTB"/>
    <property type="match status" value="1"/>
</dbReference>
<evidence type="ECO:0000313" key="3">
    <source>
        <dbReference type="Proteomes" id="UP000660729"/>
    </source>
</evidence>
<proteinExistence type="predicted"/>
<sequence length="272" mass="30575">MAPGYSFHDDEEKAAFCKRMAKIQLHEALCDVKIKCQSFEMAAHRNVLAAQSDWFLKAFTNGFVETGANEIILQEDEPSVIEALVHFCYNFDYCDTGEKCSSGLAGGGGPMAFNVHVFAAAEKYLIEPLQRFALNRLRYHSRINFNAEDFAKAIEHAYTATSDPKSLLRRMIIKISFDEMDHLFSTNGRHKSAVFDAVADRVPSYAADLMRAAQRTGRLGEECRQMLCPTEGCYSNVYYDVDSNGRVAGYCEECKKHHLGNAEQFGVVVYPE</sequence>
<dbReference type="PANTHER" id="PTHR47843:SF5">
    <property type="entry name" value="BTB_POZ DOMAIN PROTEIN"/>
    <property type="match status" value="1"/>
</dbReference>
<name>A0A8H6VD35_9PEZI</name>
<dbReference type="InterPro" id="IPR011333">
    <property type="entry name" value="SKP1/BTB/POZ_sf"/>
</dbReference>
<dbReference type="InterPro" id="IPR000210">
    <property type="entry name" value="BTB/POZ_dom"/>
</dbReference>
<dbReference type="OrthoDB" id="6359816at2759"/>
<protein>
    <submittedName>
        <fullName evidence="2">Kelch-like protein 18</fullName>
    </submittedName>
</protein>
<keyword evidence="3" id="KW-1185">Reference proteome</keyword>
<dbReference type="Gene3D" id="3.30.710.10">
    <property type="entry name" value="Potassium Channel Kv1.1, Chain A"/>
    <property type="match status" value="1"/>
</dbReference>
<evidence type="ECO:0000313" key="2">
    <source>
        <dbReference type="EMBL" id="KAF7186177.1"/>
    </source>
</evidence>
<evidence type="ECO:0000259" key="1">
    <source>
        <dbReference type="PROSITE" id="PS50097"/>
    </source>
</evidence>
<comment type="caution">
    <text evidence="2">The sequence shown here is derived from an EMBL/GenBank/DDBJ whole genome shotgun (WGS) entry which is preliminary data.</text>
</comment>
<feature type="domain" description="BTB" evidence="1">
    <location>
        <begin position="30"/>
        <end position="90"/>
    </location>
</feature>